<accession>A0A2S9JUU0</accession>
<gene>
    <name evidence="2" type="ORF">C5749_07495</name>
</gene>
<proteinExistence type="predicted"/>
<name>A0A2S9JUU0_9SPHI</name>
<dbReference type="Proteomes" id="UP000238642">
    <property type="component" value="Unassembled WGS sequence"/>
</dbReference>
<feature type="transmembrane region" description="Helical" evidence="1">
    <location>
        <begin position="6"/>
        <end position="31"/>
    </location>
</feature>
<evidence type="ECO:0000313" key="3">
    <source>
        <dbReference type="Proteomes" id="UP000238642"/>
    </source>
</evidence>
<sequence length="65" mass="7234">MTNLENKVIIVGATILGFFGGIAFVNNWLVLNKNYPEIGMFQIFQADVWGTVSDWAIAVVNSERT</sequence>
<keyword evidence="1" id="KW-0472">Membrane</keyword>
<comment type="caution">
    <text evidence="2">The sequence shown here is derived from an EMBL/GenBank/DDBJ whole genome shotgun (WGS) entry which is preliminary data.</text>
</comment>
<organism evidence="2 3">
    <name type="scientific">Sphingobacterium gobiense</name>
    <dbReference type="NCBI Taxonomy" id="1382456"/>
    <lineage>
        <taxon>Bacteria</taxon>
        <taxon>Pseudomonadati</taxon>
        <taxon>Bacteroidota</taxon>
        <taxon>Sphingobacteriia</taxon>
        <taxon>Sphingobacteriales</taxon>
        <taxon>Sphingobacteriaceae</taxon>
        <taxon>Sphingobacterium</taxon>
    </lineage>
</organism>
<dbReference type="OrthoDB" id="717028at2"/>
<keyword evidence="1" id="KW-1133">Transmembrane helix</keyword>
<evidence type="ECO:0000313" key="2">
    <source>
        <dbReference type="EMBL" id="PRD57042.1"/>
    </source>
</evidence>
<dbReference type="EMBL" id="PVBS01000001">
    <property type="protein sequence ID" value="PRD57042.1"/>
    <property type="molecule type" value="Genomic_DNA"/>
</dbReference>
<dbReference type="RefSeq" id="WP_105724451.1">
    <property type="nucleotide sequence ID" value="NZ_PVBS01000001.1"/>
</dbReference>
<keyword evidence="3" id="KW-1185">Reference proteome</keyword>
<keyword evidence="1" id="KW-0812">Transmembrane</keyword>
<protein>
    <submittedName>
        <fullName evidence="2">Uncharacterized protein</fullName>
    </submittedName>
</protein>
<reference evidence="2 3" key="1">
    <citation type="submission" date="2018-02" db="EMBL/GenBank/DDBJ databases">
        <title>The draft genome of Sphingobacterium gobiense H7.</title>
        <authorList>
            <person name="Li L."/>
            <person name="Liu L."/>
            <person name="Zhang X."/>
            <person name="Wang T."/>
            <person name="Liang L."/>
        </authorList>
    </citation>
    <scope>NUCLEOTIDE SEQUENCE [LARGE SCALE GENOMIC DNA]</scope>
    <source>
        <strain evidence="2 3">ACCC 05757</strain>
    </source>
</reference>
<evidence type="ECO:0000256" key="1">
    <source>
        <dbReference type="SAM" id="Phobius"/>
    </source>
</evidence>
<dbReference type="AlphaFoldDB" id="A0A2S9JUU0"/>